<dbReference type="RefSeq" id="WP_038245091.1">
    <property type="nucleotide sequence ID" value="NZ_CCYO01000031.1"/>
</dbReference>
<evidence type="ECO:0000313" key="3">
    <source>
        <dbReference type="Proteomes" id="UP000255169"/>
    </source>
</evidence>
<dbReference type="STRING" id="29486.UGYR_08560"/>
<dbReference type="GeneID" id="66880876"/>
<gene>
    <name evidence="1" type="ORF">CSF007_16440</name>
    <name evidence="2" type="ORF">NCTC10476_02437</name>
</gene>
<reference evidence="1" key="1">
    <citation type="journal article" date="2015" name="Genome Announc.">
        <title>Complete Genome Sequence of Yersinia ruckeri Strain CSF007-82, Etiologic Agent of Red Mouth Disease in Salmonid Fish.</title>
        <authorList>
            <person name="Nelson M.C."/>
            <person name="LaPatra S.E."/>
            <person name="Welch T.J."/>
            <person name="Graf J."/>
        </authorList>
    </citation>
    <scope>NUCLEOTIDE SEQUENCE</scope>
    <source>
        <strain evidence="1">CSF007-82</strain>
    </source>
</reference>
<dbReference type="EMBL" id="UHJG01000001">
    <property type="protein sequence ID" value="SUQ01091.1"/>
    <property type="molecule type" value="Genomic_DNA"/>
</dbReference>
<dbReference type="AlphaFoldDB" id="A0A085U313"/>
<evidence type="ECO:0000313" key="2">
    <source>
        <dbReference type="EMBL" id="SUQ01091.1"/>
    </source>
</evidence>
<dbReference type="EMBL" id="LN681231">
    <property type="protein sequence ID" value="CEK29010.1"/>
    <property type="molecule type" value="Genomic_DNA"/>
</dbReference>
<evidence type="ECO:0000313" key="1">
    <source>
        <dbReference type="EMBL" id="CEK29010.1"/>
    </source>
</evidence>
<sequence length="958" mass="108801">MSNPDTLFLLVKEDIHFDRLLNQAHQVVEDQAGKLWTDTAEHDPGMTILEGICYGASDLAYRHTLPLQDLLTPALSEPQKGIFPREFGPHRALTCGPITADDYRKALLDLHSNDWPVENAGHEGDFLFRNVQLVREPEAERYAYWYDSEKREYSFVETDKAKKLTLRGNYWLYLEPTRHTQLDTAAAQEQLSAFLMENRNIGEAVSQINWLEPVDFPLLLDIELGDDTQNIASIFANVYSAVEQFMMPRALRYSTGTLQQRGMSHDDIFDGPQLKYGWIPELAPNRDYTQGVTLNLSRLVNVLLGIDGIKNITRMVLGESYDKNKITPIADDTWSWRIAAGCYPRLWGADPIHLLAQQDGPLRVIAKGGISVSVSEKDIIKRLPPVEMIQNAPVILHYGQHRDVGSYHPVSDTLPPCYQLQQSLQTLSEPDRLRVLALHQFMLPFEQLLANGCQQLAMLPQLLAFQREGIRVWGAQWPFKSGSVNDEAHKDYAAELKEWQEEIAQDTEQELNIINYLLGYFATQRAPRTFTTNASEFLAVQQGYLSQQTVLTYHRDNIRIDQVSSLQKRIAARMGLGKELFKPQPDLSQLPFYLIEHRALLPIKPNADFDTEQTPDSVQIQDDENKQPHLVINQSGIGNKLTPGQVVNLTLYEGQAGENKFILRGQMIAKIEADSIWLNMSNSVQLAHNIDRVMAAAAIGKLHWQNSLVWLEDMSYRLAYASDQTKDGEQLPANQRRLTRTDQTPFPALIKLGTEITLAANIGLVSNVSYTQETTQTLYAKVVSFDRIQGTLIIERLDVSTLAFPSPEDDWRYNWHFSGDEYERTDRFSFVISVVINSALISMPGVDPYKLEEWVKDTVLSEFPAHISMIIHWMDNRQFSNFGRTYQRWQNNGAPLGDAAYSILETLTLGKLPSGFIGIGTMRIATPAQRTEVIGSNETEWNTDKIIQNELFYVPKES</sequence>
<accession>A0A085U313</accession>
<keyword evidence="3" id="KW-1185">Reference proteome</keyword>
<reference evidence="2 3" key="2">
    <citation type="submission" date="2018-06" db="EMBL/GenBank/DDBJ databases">
        <authorList>
            <consortium name="Pathogen Informatics"/>
            <person name="Doyle S."/>
        </authorList>
    </citation>
    <scope>NUCLEOTIDE SEQUENCE [LARGE SCALE GENOMIC DNA]</scope>
    <source>
        <strain evidence="2 3">NCTC10476</strain>
    </source>
</reference>
<dbReference type="eggNOG" id="COG3422">
    <property type="taxonomic scope" value="Bacteria"/>
</dbReference>
<protein>
    <submittedName>
        <fullName evidence="1">Complete genome segment 6/17</fullName>
    </submittedName>
</protein>
<dbReference type="OrthoDB" id="8263000at2"/>
<dbReference type="Proteomes" id="UP000255169">
    <property type="component" value="Unassembled WGS sequence"/>
</dbReference>
<dbReference type="PATRIC" id="fig|29486.44.peg.3249"/>
<proteinExistence type="predicted"/>
<name>A0A085U313_YERRU</name>
<organism evidence="1">
    <name type="scientific">Yersinia ruckeri</name>
    <dbReference type="NCBI Taxonomy" id="29486"/>
    <lineage>
        <taxon>Bacteria</taxon>
        <taxon>Pseudomonadati</taxon>
        <taxon>Pseudomonadota</taxon>
        <taxon>Gammaproteobacteria</taxon>
        <taxon>Enterobacterales</taxon>
        <taxon>Yersiniaceae</taxon>
        <taxon>Yersinia</taxon>
    </lineage>
</organism>